<reference evidence="6 7" key="1">
    <citation type="submission" date="2023-01" db="EMBL/GenBank/DDBJ databases">
        <authorList>
            <person name="Kreplak J."/>
        </authorList>
    </citation>
    <scope>NUCLEOTIDE SEQUENCE [LARGE SCALE GENOMIC DNA]</scope>
</reference>
<feature type="compositionally biased region" description="Polar residues" evidence="3">
    <location>
        <begin position="179"/>
        <end position="197"/>
    </location>
</feature>
<proteinExistence type="predicted"/>
<dbReference type="GO" id="GO:0005634">
    <property type="term" value="C:nucleus"/>
    <property type="evidence" value="ECO:0007669"/>
    <property type="project" value="UniProtKB-SubCell"/>
</dbReference>
<gene>
    <name evidence="6" type="ORF">VFH_U104320</name>
</gene>
<dbReference type="GO" id="GO:0003713">
    <property type="term" value="F:transcription coactivator activity"/>
    <property type="evidence" value="ECO:0007669"/>
    <property type="project" value="InterPro"/>
</dbReference>
<evidence type="ECO:0000313" key="6">
    <source>
        <dbReference type="EMBL" id="CAI8585020.1"/>
    </source>
</evidence>
<organism evidence="6 7">
    <name type="scientific">Vicia faba</name>
    <name type="common">Broad bean</name>
    <name type="synonym">Faba vulgaris</name>
    <dbReference type="NCBI Taxonomy" id="3906"/>
    <lineage>
        <taxon>Eukaryota</taxon>
        <taxon>Viridiplantae</taxon>
        <taxon>Streptophyta</taxon>
        <taxon>Embryophyta</taxon>
        <taxon>Tracheophyta</taxon>
        <taxon>Spermatophyta</taxon>
        <taxon>Magnoliopsida</taxon>
        <taxon>eudicotyledons</taxon>
        <taxon>Gunneridae</taxon>
        <taxon>Pentapetalae</taxon>
        <taxon>rosids</taxon>
        <taxon>fabids</taxon>
        <taxon>Fabales</taxon>
        <taxon>Fabaceae</taxon>
        <taxon>Papilionoideae</taxon>
        <taxon>50 kb inversion clade</taxon>
        <taxon>NPAAA clade</taxon>
        <taxon>Hologalegina</taxon>
        <taxon>IRL clade</taxon>
        <taxon>Fabeae</taxon>
        <taxon>Vicia</taxon>
    </lineage>
</organism>
<name>A0AAV0YG82_VICFA</name>
<sequence length="688" mass="77041">MEKKANIKRGAYNFQADEFVLLKLQPYRQSTVSHRISHKPSKRFYGPFRIIRRVGTITYLLDLPSSSGIHPIVHVSLLKPYYGDHPDTNLQPLPSSDLIDFPATAETLQENQQRTKQLSDLTTSHATKEQEDRVTKIISSSKAFASCKPPVAISKPSSPSERMTMDSSSPDNAQVFPKTKNTSSQVLSTSPTSQTLHNPRPTCAPYHRPNVPPNSPFQHVAHMQRQVHHTTYPTFPNDSYKDDLQVQQPIQPLNLEDKVLYGPERLGFRRHDCNCISSMDTNNGVPNQGDWRGQLHPRSRQRIVNKIMETIKKHLPVSGQEGLPAIHNIAQMFEDKVFTIATSQSDYIKKISMKMLAFEIQFRSTTVTNITSSLDMLTLETESQGNMANKETESQGNMANKETESQGNMANKETESQGNMANKETESQGNMANKETESQGNMANKETESQGNMANKETESQGTVANNMTSNQVAPINELLDPANGRPDPGDWRGKLQPRTRGRTVNKLSNTMIMCLPYSSPDVLRQLRKLAQSFEERIFTAATSESNYAMKILLESIKIEIKLKGASFANKMTWNQIGPSNKPLDPANGRPNQGDLGGTLKPETCEKIINSIKYTLKQQLPIVSGQEGTDDFGKIAQSIEEWIFTYSTNKADYEALKSNYQGSEKNFIALELAQLIEIDRVMCLPCVL</sequence>
<dbReference type="Pfam" id="PF24626">
    <property type="entry name" value="SH3_Tf2-1"/>
    <property type="match status" value="1"/>
</dbReference>
<dbReference type="Proteomes" id="UP001157006">
    <property type="component" value="Unassembled WGS sequence"/>
</dbReference>
<evidence type="ECO:0000259" key="5">
    <source>
        <dbReference type="Pfam" id="PF24626"/>
    </source>
</evidence>
<evidence type="ECO:0000256" key="1">
    <source>
        <dbReference type="ARBA" id="ARBA00004123"/>
    </source>
</evidence>
<dbReference type="PANTHER" id="PTHR33137">
    <property type="entry name" value="MEDIATOR OF RNA POLYMERASE II TRANSCRIPTION SUBUNIT 15A-RELATED"/>
    <property type="match status" value="1"/>
</dbReference>
<accession>A0AAV0YG82</accession>
<dbReference type="PANTHER" id="PTHR33137:SF4">
    <property type="entry name" value="MEDIATOR OF RNA POLYMERASE II TRANSCRIPTION SUBUNIT 15A-RELATED"/>
    <property type="match status" value="1"/>
</dbReference>
<evidence type="ECO:0000313" key="7">
    <source>
        <dbReference type="Proteomes" id="UP001157006"/>
    </source>
</evidence>
<dbReference type="Pfam" id="PF16987">
    <property type="entry name" value="KIX_2"/>
    <property type="match status" value="3"/>
</dbReference>
<comment type="subcellular location">
    <subcellularLocation>
        <location evidence="1">Nucleus</location>
    </subcellularLocation>
</comment>
<dbReference type="Gene3D" id="1.10.246.20">
    <property type="entry name" value="Coactivator CBP, KIX domain"/>
    <property type="match status" value="2"/>
</dbReference>
<dbReference type="InterPro" id="IPR036529">
    <property type="entry name" value="KIX_dom_sf"/>
</dbReference>
<keyword evidence="2" id="KW-0539">Nucleus</keyword>
<evidence type="ECO:0000256" key="3">
    <source>
        <dbReference type="SAM" id="MobiDB-lite"/>
    </source>
</evidence>
<evidence type="ECO:0000259" key="4">
    <source>
        <dbReference type="Pfam" id="PF16987"/>
    </source>
</evidence>
<dbReference type="EMBL" id="CATIWC010002781">
    <property type="protein sequence ID" value="CAI8585020.1"/>
    <property type="molecule type" value="Genomic_DNA"/>
</dbReference>
<dbReference type="FunFam" id="1.10.246.20:FF:000003">
    <property type="entry name" value="Mediator of RNA polymerase II transcription subunit 15a"/>
    <property type="match status" value="1"/>
</dbReference>
<feature type="region of interest" description="Disordered" evidence="3">
    <location>
        <begin position="148"/>
        <end position="199"/>
    </location>
</feature>
<comment type="caution">
    <text evidence="6">The sequence shown here is derived from an EMBL/GenBank/DDBJ whole genome shotgun (WGS) entry which is preliminary data.</text>
</comment>
<dbReference type="InterPro" id="IPR036546">
    <property type="entry name" value="MED15_KIX"/>
</dbReference>
<feature type="region of interest" description="Disordered" evidence="3">
    <location>
        <begin position="579"/>
        <end position="600"/>
    </location>
</feature>
<feature type="domain" description="Mediator complex subunit 15 KIX" evidence="4">
    <location>
        <begin position="288"/>
        <end position="365"/>
    </location>
</feature>
<evidence type="ECO:0000256" key="2">
    <source>
        <dbReference type="ARBA" id="ARBA00023242"/>
    </source>
</evidence>
<feature type="region of interest" description="Disordered" evidence="3">
    <location>
        <begin position="478"/>
        <end position="502"/>
    </location>
</feature>
<keyword evidence="7" id="KW-1185">Reference proteome</keyword>
<protein>
    <recommendedName>
        <fullName evidence="8">Mediator complex subunit 15 KIX domain-containing protein</fullName>
    </recommendedName>
</protein>
<feature type="region of interest" description="Disordered" evidence="3">
    <location>
        <begin position="386"/>
        <end position="463"/>
    </location>
</feature>
<evidence type="ECO:0008006" key="8">
    <source>
        <dbReference type="Google" id="ProtNLM"/>
    </source>
</evidence>
<dbReference type="InterPro" id="IPR056924">
    <property type="entry name" value="SH3_Tf2-1"/>
</dbReference>
<dbReference type="InterPro" id="IPR044661">
    <property type="entry name" value="MED15a/b/c-like"/>
</dbReference>
<feature type="compositionally biased region" description="Polar residues" evidence="3">
    <location>
        <begin position="155"/>
        <end position="172"/>
    </location>
</feature>
<dbReference type="GO" id="GO:0031490">
    <property type="term" value="F:chromatin DNA binding"/>
    <property type="evidence" value="ECO:0007669"/>
    <property type="project" value="InterPro"/>
</dbReference>
<feature type="domain" description="Mediator complex subunit 15 KIX" evidence="4">
    <location>
        <begin position="595"/>
        <end position="654"/>
    </location>
</feature>
<feature type="domain" description="Mediator complex subunit 15 KIX" evidence="4">
    <location>
        <begin position="490"/>
        <end position="561"/>
    </location>
</feature>
<dbReference type="AlphaFoldDB" id="A0AAV0YG82"/>
<feature type="domain" description="Tf2-1-like SH3-like" evidence="5">
    <location>
        <begin position="18"/>
        <end position="81"/>
    </location>
</feature>